<dbReference type="Pfam" id="PF12840">
    <property type="entry name" value="HTH_20"/>
    <property type="match status" value="1"/>
</dbReference>
<accession>A0ABS9QAP1</accession>
<keyword evidence="6" id="KW-1185">Reference proteome</keyword>
<reference evidence="5 6" key="1">
    <citation type="submission" date="2022-02" db="EMBL/GenBank/DDBJ databases">
        <title>Draft genome sequence of Mezorhizobium retamae strain IRAMC:0171 isolated from Retama raetam nodules.</title>
        <authorList>
            <person name="Bengaied R."/>
            <person name="Sbissi I."/>
            <person name="Huber K."/>
            <person name="Ghodbane F."/>
            <person name="Nouioui I."/>
            <person name="Tarhouni M."/>
            <person name="Gtari M."/>
        </authorList>
    </citation>
    <scope>NUCLEOTIDE SEQUENCE [LARGE SCALE GENOMIC DNA]</scope>
    <source>
        <strain evidence="5 6">IRAMC:0171</strain>
    </source>
</reference>
<evidence type="ECO:0000259" key="4">
    <source>
        <dbReference type="PROSITE" id="PS50987"/>
    </source>
</evidence>
<dbReference type="Proteomes" id="UP001201701">
    <property type="component" value="Unassembled WGS sequence"/>
</dbReference>
<dbReference type="PROSITE" id="PS50987">
    <property type="entry name" value="HTH_ARSR_2"/>
    <property type="match status" value="1"/>
</dbReference>
<keyword evidence="3" id="KW-0804">Transcription</keyword>
<organism evidence="5 6">
    <name type="scientific">Mesorhizobium retamae</name>
    <dbReference type="NCBI Taxonomy" id="2912854"/>
    <lineage>
        <taxon>Bacteria</taxon>
        <taxon>Pseudomonadati</taxon>
        <taxon>Pseudomonadota</taxon>
        <taxon>Alphaproteobacteria</taxon>
        <taxon>Hyphomicrobiales</taxon>
        <taxon>Phyllobacteriaceae</taxon>
        <taxon>Mesorhizobium</taxon>
    </lineage>
</organism>
<feature type="domain" description="HTH arsR-type" evidence="4">
    <location>
        <begin position="1"/>
        <end position="100"/>
    </location>
</feature>
<dbReference type="SUPFAM" id="SSF46785">
    <property type="entry name" value="Winged helix' DNA-binding domain"/>
    <property type="match status" value="1"/>
</dbReference>
<evidence type="ECO:0000256" key="2">
    <source>
        <dbReference type="ARBA" id="ARBA00023125"/>
    </source>
</evidence>
<dbReference type="EMBL" id="JAKREW010000003">
    <property type="protein sequence ID" value="MCG7504477.1"/>
    <property type="molecule type" value="Genomic_DNA"/>
</dbReference>
<dbReference type="CDD" id="cd00090">
    <property type="entry name" value="HTH_ARSR"/>
    <property type="match status" value="1"/>
</dbReference>
<sequence>MQEAEIFKAIANPRRLQILDWLKDPTAHFPPQVDGDLVKDGVCALLIADKLGVTPATLSEHMRVLSLAGLVRSKRIKQWIFYQRDEDRIGAVKAMVQECL</sequence>
<dbReference type="InterPro" id="IPR036390">
    <property type="entry name" value="WH_DNA-bd_sf"/>
</dbReference>
<dbReference type="PANTHER" id="PTHR33154">
    <property type="entry name" value="TRANSCRIPTIONAL REGULATOR, ARSR FAMILY"/>
    <property type="match status" value="1"/>
</dbReference>
<dbReference type="InterPro" id="IPR011991">
    <property type="entry name" value="ArsR-like_HTH"/>
</dbReference>
<gene>
    <name evidence="5" type="ORF">L4923_05525</name>
</gene>
<comment type="caution">
    <text evidence="5">The sequence shown here is derived from an EMBL/GenBank/DDBJ whole genome shotgun (WGS) entry which is preliminary data.</text>
</comment>
<keyword evidence="1" id="KW-0805">Transcription regulation</keyword>
<dbReference type="Gene3D" id="1.10.10.10">
    <property type="entry name" value="Winged helix-like DNA-binding domain superfamily/Winged helix DNA-binding domain"/>
    <property type="match status" value="1"/>
</dbReference>
<name>A0ABS9QAP1_9HYPH</name>
<keyword evidence="2" id="KW-0238">DNA-binding</keyword>
<dbReference type="InterPro" id="IPR036388">
    <property type="entry name" value="WH-like_DNA-bd_sf"/>
</dbReference>
<protein>
    <submittedName>
        <fullName evidence="5">Helix-turn-helix domain-containing protein</fullName>
    </submittedName>
</protein>
<proteinExistence type="predicted"/>
<dbReference type="InterPro" id="IPR001845">
    <property type="entry name" value="HTH_ArsR_DNA-bd_dom"/>
</dbReference>
<dbReference type="RefSeq" id="WP_239362649.1">
    <property type="nucleotide sequence ID" value="NZ_JAKREW010000003.1"/>
</dbReference>
<evidence type="ECO:0000256" key="1">
    <source>
        <dbReference type="ARBA" id="ARBA00023015"/>
    </source>
</evidence>
<dbReference type="SMART" id="SM00418">
    <property type="entry name" value="HTH_ARSR"/>
    <property type="match status" value="1"/>
</dbReference>
<evidence type="ECO:0000313" key="5">
    <source>
        <dbReference type="EMBL" id="MCG7504477.1"/>
    </source>
</evidence>
<dbReference type="PANTHER" id="PTHR33154:SF32">
    <property type="entry name" value="TRANSCRIPTIONAL REGULATORY PROTEIN"/>
    <property type="match status" value="1"/>
</dbReference>
<evidence type="ECO:0000256" key="3">
    <source>
        <dbReference type="ARBA" id="ARBA00023163"/>
    </source>
</evidence>
<dbReference type="InterPro" id="IPR051081">
    <property type="entry name" value="HTH_MetalResp_TranReg"/>
</dbReference>
<evidence type="ECO:0000313" key="6">
    <source>
        <dbReference type="Proteomes" id="UP001201701"/>
    </source>
</evidence>